<dbReference type="Proteomes" id="UP000017559">
    <property type="component" value="Unassembled WGS sequence"/>
</dbReference>
<dbReference type="KEGG" id="mrr:Moror_7812"/>
<organism evidence="1 2">
    <name type="scientific">Moniliophthora roreri (strain MCA 2997)</name>
    <name type="common">Cocoa frosty pod rot fungus</name>
    <name type="synonym">Crinipellis roreri</name>
    <dbReference type="NCBI Taxonomy" id="1381753"/>
    <lineage>
        <taxon>Eukaryota</taxon>
        <taxon>Fungi</taxon>
        <taxon>Dikarya</taxon>
        <taxon>Basidiomycota</taxon>
        <taxon>Agaricomycotina</taxon>
        <taxon>Agaricomycetes</taxon>
        <taxon>Agaricomycetidae</taxon>
        <taxon>Agaricales</taxon>
        <taxon>Marasmiineae</taxon>
        <taxon>Marasmiaceae</taxon>
        <taxon>Moniliophthora</taxon>
    </lineage>
</organism>
<dbReference type="AlphaFoldDB" id="V2X8R9"/>
<evidence type="ECO:0000313" key="2">
    <source>
        <dbReference type="Proteomes" id="UP000017559"/>
    </source>
</evidence>
<protein>
    <submittedName>
        <fullName evidence="1">Uncharacterized protein</fullName>
    </submittedName>
</protein>
<dbReference type="EMBL" id="AWSO01000471">
    <property type="protein sequence ID" value="ESK90117.1"/>
    <property type="molecule type" value="Genomic_DNA"/>
</dbReference>
<comment type="caution">
    <text evidence="1">The sequence shown here is derived from an EMBL/GenBank/DDBJ whole genome shotgun (WGS) entry which is preliminary data.</text>
</comment>
<accession>V2X8R9</accession>
<proteinExistence type="predicted"/>
<keyword evidence="2" id="KW-1185">Reference proteome</keyword>
<sequence length="571" mass="64613">MNDLQNFMIQSDRFFTTTNEAIHALRALGEPRSQIDSSEPSQRLQNVLEIVAFLTRRVMSSTKADVLRPVVDCIHRNWSSLLSPWIMFLLETFAVFDGESRTKHSVEFRDRVLGLIPPLISYTMCSAIPDKTKEIQDLTQKSPFLFPLMTRIWIKTVAKSHWTWRRWSIRVADTIGSGPDTLFSQFVEALKDVHKTDDIVAVSIAHLVNQGPDICVHGIAGFRDSVFLLDNVISPATPFYHPFFEQGGIRALVNLLSTLSRSEAWDIAEDNALYTFSAAQHVANMLLKAVSGSLRAMSDALDFGLIKVFFRAHRLYEYDRNSVTSQNPRALTCWKFSQVMQRIAGCLVYPGILRRFLRAMKVVAKLGLEERLQPRPSYFWPLWQSTTSRALDLRTMLDNLNMEARMTCGYAKCPLKTTPPQGRVKSTCKGLSQTAKLGRPFPSNLEVAFFRVILFHLSMRHLQSILRQKDSFARTMRKHQRSVVVFDLDNAKSDLREPDIIRVVDVESAIHDKRMKSVPSCAIELASVARSARQGADMVLLGFFSFPAAYGMHSAGIPGPIPIIHIVPVKQ</sequence>
<dbReference type="OrthoDB" id="3078234at2759"/>
<name>V2X8R9_MONRO</name>
<dbReference type="HOGENOM" id="CLU_028904_0_0_1"/>
<gene>
    <name evidence="1" type="ORF">Moror_7812</name>
</gene>
<reference evidence="1 2" key="1">
    <citation type="journal article" date="2014" name="BMC Genomics">
        <title>Genome and secretome analysis of the hemibiotrophic fungal pathogen, Moniliophthora roreri, which causes frosty pod rot disease of cacao: mechanisms of the biotrophic and necrotrophic phases.</title>
        <authorList>
            <person name="Meinhardt L.W."/>
            <person name="Costa G.G.L."/>
            <person name="Thomazella D.P.T."/>
            <person name="Teixeira P.J.P.L."/>
            <person name="Carazzolle M.F."/>
            <person name="Schuster S.C."/>
            <person name="Carlson J.E."/>
            <person name="Guiltinan M.J."/>
            <person name="Mieczkowski P."/>
            <person name="Farmer A."/>
            <person name="Ramaraj T."/>
            <person name="Crozier J."/>
            <person name="Davis R.E."/>
            <person name="Shao J."/>
            <person name="Melnick R.L."/>
            <person name="Pereira G.A.G."/>
            <person name="Bailey B.A."/>
        </authorList>
    </citation>
    <scope>NUCLEOTIDE SEQUENCE [LARGE SCALE GENOMIC DNA]</scope>
    <source>
        <strain evidence="1 2">MCA 2997</strain>
    </source>
</reference>
<evidence type="ECO:0000313" key="1">
    <source>
        <dbReference type="EMBL" id="ESK90117.1"/>
    </source>
</evidence>